<evidence type="ECO:0000256" key="1">
    <source>
        <dbReference type="SAM" id="MobiDB-lite"/>
    </source>
</evidence>
<feature type="compositionally biased region" description="Basic and acidic residues" evidence="1">
    <location>
        <begin position="153"/>
        <end position="164"/>
    </location>
</feature>
<name>A0ABU0UF52_9HYPH</name>
<comment type="caution">
    <text evidence="2">The sequence shown here is derived from an EMBL/GenBank/DDBJ whole genome shotgun (WGS) entry which is preliminary data.</text>
</comment>
<dbReference type="RefSeq" id="WP_306928554.1">
    <property type="nucleotide sequence ID" value="NZ_JAUTBL010000001.1"/>
</dbReference>
<protein>
    <recommendedName>
        <fullName evidence="4">Helix-turn-helix domain-containing protein</fullName>
    </recommendedName>
</protein>
<dbReference type="Proteomes" id="UP001224781">
    <property type="component" value="Unassembled WGS sequence"/>
</dbReference>
<reference evidence="2 3" key="1">
    <citation type="submission" date="2023-07" db="EMBL/GenBank/DDBJ databases">
        <title>Functional and genomic diversity of the sorghum phyllosphere microbiome.</title>
        <authorList>
            <person name="Shade A."/>
        </authorList>
    </citation>
    <scope>NUCLEOTIDE SEQUENCE [LARGE SCALE GENOMIC DNA]</scope>
    <source>
        <strain evidence="2 3">SORGH_AS_1126</strain>
    </source>
</reference>
<organism evidence="2 3">
    <name type="scientific">Agrobacterium larrymoorei</name>
    <dbReference type="NCBI Taxonomy" id="160699"/>
    <lineage>
        <taxon>Bacteria</taxon>
        <taxon>Pseudomonadati</taxon>
        <taxon>Pseudomonadota</taxon>
        <taxon>Alphaproteobacteria</taxon>
        <taxon>Hyphomicrobiales</taxon>
        <taxon>Rhizobiaceae</taxon>
        <taxon>Rhizobium/Agrobacterium group</taxon>
        <taxon>Agrobacterium</taxon>
    </lineage>
</organism>
<accession>A0ABU0UF52</accession>
<feature type="region of interest" description="Disordered" evidence="1">
    <location>
        <begin position="100"/>
        <end position="164"/>
    </location>
</feature>
<sequence length="406" mass="45509">MSAEATIRRGVRNARYTTVPNHVFEDTRLSMDARWLLGYLLSKPDNWTIVIGDIIKKGNCGRDKARKMLTELVDCGYAEREQTRDEGRFSATALVIFDEPRAASHSSGGESVASLPQPEMPSPVKPSPVLPSPEKSAHSNNSYLENTDNQQEGDAREADLKNEEDPKAVARAFKRWYGDWPTRKVDSAYAAEKAWFLLTPEQRAECIAKSPTYIERANATKGVKVPWAGPYLTGRDWEKLDDPKSDVAAPVVHGPYTRAWHAGRCAELLKPISQTLPQLPGMLRQIVDKGGEEAERILADRRRKYGWPKVSTMDERAGDRKGATVPPQVFRVSEDFDTTRRDSELAAAWRQFFDKQGLPFPAVPHGVDWLFFPPVPAEVTDLDMAVVEAWAQFEQQITEGRTDDAA</sequence>
<keyword evidence="3" id="KW-1185">Reference proteome</keyword>
<feature type="compositionally biased region" description="Polar residues" evidence="1">
    <location>
        <begin position="138"/>
        <end position="152"/>
    </location>
</feature>
<evidence type="ECO:0008006" key="4">
    <source>
        <dbReference type="Google" id="ProtNLM"/>
    </source>
</evidence>
<dbReference type="EMBL" id="JAUTBL010000001">
    <property type="protein sequence ID" value="MDQ1183568.1"/>
    <property type="molecule type" value="Genomic_DNA"/>
</dbReference>
<evidence type="ECO:0000313" key="3">
    <source>
        <dbReference type="Proteomes" id="UP001224781"/>
    </source>
</evidence>
<gene>
    <name evidence="2" type="ORF">QE408_000690</name>
</gene>
<feature type="compositionally biased region" description="Pro residues" evidence="1">
    <location>
        <begin position="118"/>
        <end position="131"/>
    </location>
</feature>
<evidence type="ECO:0000313" key="2">
    <source>
        <dbReference type="EMBL" id="MDQ1183568.1"/>
    </source>
</evidence>
<proteinExistence type="predicted"/>